<dbReference type="InterPro" id="IPR018752">
    <property type="entry name" value="DabA"/>
</dbReference>
<dbReference type="EMBL" id="JAFKMR010000014">
    <property type="protein sequence ID" value="MBN8743943.1"/>
    <property type="molecule type" value="Genomic_DNA"/>
</dbReference>
<dbReference type="HAMAP" id="MF_01871">
    <property type="entry name" value="DabA"/>
    <property type="match status" value="1"/>
</dbReference>
<organism evidence="7 8">
    <name type="scientific">Thiomonas arsenitoxydans (strain DSM 22701 / CIP 110005 / 3As)</name>
    <dbReference type="NCBI Taxonomy" id="426114"/>
    <lineage>
        <taxon>Bacteria</taxon>
        <taxon>Pseudomonadati</taxon>
        <taxon>Pseudomonadota</taxon>
        <taxon>Betaproteobacteria</taxon>
        <taxon>Burkholderiales</taxon>
        <taxon>Thiomonas</taxon>
    </lineage>
</organism>
<comment type="similarity">
    <text evidence="6">Belongs to the inorganic carbon transporter (TC 9.A.2) DabA family.</text>
</comment>
<evidence type="ECO:0000256" key="6">
    <source>
        <dbReference type="HAMAP-Rule" id="MF_01871"/>
    </source>
</evidence>
<comment type="cofactor">
    <cofactor evidence="6">
        <name>Zn(2+)</name>
        <dbReference type="ChEBI" id="CHEBI:29105"/>
    </cofactor>
</comment>
<evidence type="ECO:0000256" key="3">
    <source>
        <dbReference type="ARBA" id="ARBA00022723"/>
    </source>
</evidence>
<proteinExistence type="inferred from homology"/>
<comment type="subcellular location">
    <subcellularLocation>
        <location evidence="6">Cell inner membrane</location>
        <topology evidence="6">Peripheral membrane protein</topology>
    </subcellularLocation>
</comment>
<dbReference type="Proteomes" id="UP000664800">
    <property type="component" value="Unassembled WGS sequence"/>
</dbReference>
<keyword evidence="6" id="KW-0997">Cell inner membrane</keyword>
<keyword evidence="5 6" id="KW-0472">Membrane</keyword>
<evidence type="ECO:0000313" key="8">
    <source>
        <dbReference type="Proteomes" id="UP000664800"/>
    </source>
</evidence>
<keyword evidence="3 6" id="KW-0479">Metal-binding</keyword>
<comment type="function">
    <text evidence="6">Part of an energy-coupled inorganic carbon pump.</text>
</comment>
<dbReference type="GO" id="GO:0005886">
    <property type="term" value="C:plasma membrane"/>
    <property type="evidence" value="ECO:0007669"/>
    <property type="project" value="UniProtKB-SubCell"/>
</dbReference>
<feature type="binding site" evidence="6">
    <location>
        <position position="719"/>
    </location>
    <ligand>
        <name>Zn(2+)</name>
        <dbReference type="ChEBI" id="CHEBI:29105"/>
    </ligand>
</feature>
<evidence type="ECO:0000256" key="5">
    <source>
        <dbReference type="ARBA" id="ARBA00023136"/>
    </source>
</evidence>
<name>A0A8I1MUZ6_THIA3</name>
<dbReference type="AlphaFoldDB" id="A0A8I1MUZ6"/>
<dbReference type="GO" id="GO:0008270">
    <property type="term" value="F:zinc ion binding"/>
    <property type="evidence" value="ECO:0007669"/>
    <property type="project" value="UniProtKB-UniRule"/>
</dbReference>
<comment type="caution">
    <text evidence="7">The sequence shown here is derived from an EMBL/GenBank/DDBJ whole genome shotgun (WGS) entry which is preliminary data.</text>
</comment>
<gene>
    <name evidence="6" type="primary">dabA</name>
    <name evidence="7" type="ORF">J0I24_06505</name>
</gene>
<dbReference type="PANTHER" id="PTHR38344:SF1">
    <property type="entry name" value="INORGANIC CARBON TRANSPORTER SUBUNIT DABA-RELATED"/>
    <property type="match status" value="1"/>
</dbReference>
<sequence>MVDALNLAKRLRVRSTAYVAGEPVPYFWPMRTFIHHNPLYGLEHLPFEQAARRGAELFHARMFLPRSNYQHWQREGKVQAQTLAQEIERRAQQLPSVTGIDWPQWLHAMMQAEHDRDFVVPGALTADVHAALHAQTAPQQTVDVATLLPALKQRLHAHTLPESVDALWGTRLADELDELVIKSCLDFFDEDQSSWRMPGRERGLFAAWSEVTRRNARMFLRGLNVRRILDRVEDAESAVVHVMEQMGVDTEDWSAYFTRELTRLHGWTGFVRWRASAKHYYWAQRYPADIVDLLAIRLIVGLALLQESARHRGTPLQRGHLDALLQERSAECLLREALHSGAVLPDWAQRIDDTLARGHCARCDDLLQRYWPLWQRKLAQEQADALRALAVAAKATPALEALDPSGVQGLLQGLQEFGEQEGMVWTLAMEAQSIDHLLARVQVPQDLPAGKRPFAQAWFCIDVRSEPIRRHLERVGDYQTFGIAGFFGVPVGFLGYGKGSESHFCPAVVTPKNLVLELPAALDPNDEDFVSTLGHVLHDLKSSVLSPYVTVEAVGMLFGLDLFGKTLAPLGYSRWRSRIDAEKPVTRLLVDKLTREQADSIIRTLQRAMIVKALHAELHIDRERVDDAMIRELRETALRHRSGPTRLRESFGVSDKQEAEFIDKLREVYRVDPDFAGYQLVRLGRIGYSLDEQVNYVHTALTMIGLTQTFSRFVLIVGHQGQTENNPYESALDCGACGGGSGLVNARVLSQMANKTAVRERLATMGITIPEDTWFLPAVHTTTTDSIELLDLDLLPPRLLVYLERLRNGLRAASRLAAAERMPKLMSSPRELDPAHAYRLAHRLAVDWSQTRPEWGLSKNVYGIIGRRSLTETADLEGRPFLQSYDWRCDPKGRLLENILAAPVVVGEWINLEHFFSTVDNAHMGSGSKAYHNVAGRFGVMTGNLSDLRTGLPMQTVMREGRPYHEPMRLIALIEAPLDFAGRALQSVVKVKSLVLGGWIRAIVIDPTQGYKPFVYNNGQWEERAPLVAQTQEDLVV</sequence>
<comment type="subunit">
    <text evidence="6">Forms a complex with DabB.</text>
</comment>
<evidence type="ECO:0000256" key="4">
    <source>
        <dbReference type="ARBA" id="ARBA00022833"/>
    </source>
</evidence>
<evidence type="ECO:0000256" key="1">
    <source>
        <dbReference type="ARBA" id="ARBA00022448"/>
    </source>
</evidence>
<feature type="binding site" evidence="6">
    <location>
        <position position="460"/>
    </location>
    <ligand>
        <name>Zn(2+)</name>
        <dbReference type="ChEBI" id="CHEBI:29105"/>
    </ligand>
</feature>
<dbReference type="RefSeq" id="WP_276729293.1">
    <property type="nucleotide sequence ID" value="NZ_JAFKMR010000014.1"/>
</dbReference>
<protein>
    <recommendedName>
        <fullName evidence="6">Probable inorganic carbon transporter subunit DabA</fullName>
    </recommendedName>
</protein>
<feature type="binding site" evidence="6">
    <location>
        <position position="734"/>
    </location>
    <ligand>
        <name>Zn(2+)</name>
        <dbReference type="ChEBI" id="CHEBI:29105"/>
    </ligand>
</feature>
<reference evidence="7" key="1">
    <citation type="submission" date="2021-02" db="EMBL/GenBank/DDBJ databases">
        <title>Thiocyanate and organic carbon inputs drive convergent selection for specific autotrophic Afipia and Thiobacillus strains within complex microbiomes.</title>
        <authorList>
            <person name="Huddy R.J."/>
            <person name="Sachdeva R."/>
            <person name="Kadzinga F."/>
            <person name="Kantor R.S."/>
            <person name="Harrison S.T.L."/>
            <person name="Banfield J.F."/>
        </authorList>
    </citation>
    <scope>NUCLEOTIDE SEQUENCE</scope>
    <source>
        <strain evidence="7">SCN18_13_7_16_R3_B_64_19</strain>
    </source>
</reference>
<keyword evidence="2 6" id="KW-1003">Cell membrane</keyword>
<evidence type="ECO:0000256" key="2">
    <source>
        <dbReference type="ARBA" id="ARBA00022475"/>
    </source>
</evidence>
<dbReference type="PANTHER" id="PTHR38344">
    <property type="entry name" value="UPF0753 PROTEIN AQ_863"/>
    <property type="match status" value="1"/>
</dbReference>
<dbReference type="Pfam" id="PF10070">
    <property type="entry name" value="DabA"/>
    <property type="match status" value="1"/>
</dbReference>
<keyword evidence="1 6" id="KW-0813">Transport</keyword>
<accession>A0A8I1MUZ6</accession>
<keyword evidence="4 6" id="KW-0862">Zinc</keyword>
<feature type="binding site" evidence="6">
    <location>
        <position position="462"/>
    </location>
    <ligand>
        <name>Zn(2+)</name>
        <dbReference type="ChEBI" id="CHEBI:29105"/>
    </ligand>
</feature>
<evidence type="ECO:0000313" key="7">
    <source>
        <dbReference type="EMBL" id="MBN8743943.1"/>
    </source>
</evidence>